<dbReference type="SUPFAM" id="SSF54001">
    <property type="entry name" value="Cysteine proteinases"/>
    <property type="match status" value="1"/>
</dbReference>
<feature type="repeat" description="PPR" evidence="4">
    <location>
        <begin position="319"/>
        <end position="353"/>
    </location>
</feature>
<feature type="compositionally biased region" description="Polar residues" evidence="6">
    <location>
        <begin position="686"/>
        <end position="705"/>
    </location>
</feature>
<name>A0A6A3A383_HIBSY</name>
<dbReference type="Pfam" id="PF04781">
    <property type="entry name" value="DUF627"/>
    <property type="match status" value="1"/>
</dbReference>
<keyword evidence="3" id="KW-0378">Hydrolase</keyword>
<dbReference type="InterPro" id="IPR052398">
    <property type="entry name" value="Ubiquitin_hydrolase_53/54"/>
</dbReference>
<dbReference type="Pfam" id="PF00443">
    <property type="entry name" value="UCH"/>
    <property type="match status" value="1"/>
</dbReference>
<evidence type="ECO:0000256" key="4">
    <source>
        <dbReference type="PROSITE-ProRule" id="PRU00708"/>
    </source>
</evidence>
<keyword evidence="5" id="KW-0175">Coiled coil</keyword>
<evidence type="ECO:0000313" key="9">
    <source>
        <dbReference type="Proteomes" id="UP000436088"/>
    </source>
</evidence>
<organism evidence="8 9">
    <name type="scientific">Hibiscus syriacus</name>
    <name type="common">Rose of Sharon</name>
    <dbReference type="NCBI Taxonomy" id="106335"/>
    <lineage>
        <taxon>Eukaryota</taxon>
        <taxon>Viridiplantae</taxon>
        <taxon>Streptophyta</taxon>
        <taxon>Embryophyta</taxon>
        <taxon>Tracheophyta</taxon>
        <taxon>Spermatophyta</taxon>
        <taxon>Magnoliopsida</taxon>
        <taxon>eudicotyledons</taxon>
        <taxon>Gunneridae</taxon>
        <taxon>Pentapetalae</taxon>
        <taxon>rosids</taxon>
        <taxon>malvids</taxon>
        <taxon>Malvales</taxon>
        <taxon>Malvaceae</taxon>
        <taxon>Malvoideae</taxon>
        <taxon>Hibiscus</taxon>
    </lineage>
</organism>
<dbReference type="InterPro" id="IPR011990">
    <property type="entry name" value="TPR-like_helical_dom_sf"/>
</dbReference>
<evidence type="ECO:0000313" key="8">
    <source>
        <dbReference type="EMBL" id="KAE8697639.1"/>
    </source>
</evidence>
<evidence type="ECO:0000259" key="7">
    <source>
        <dbReference type="PROSITE" id="PS50235"/>
    </source>
</evidence>
<dbReference type="SUPFAM" id="SSF48452">
    <property type="entry name" value="TPR-like"/>
    <property type="match status" value="1"/>
</dbReference>
<dbReference type="Pfam" id="PF13041">
    <property type="entry name" value="PPR_2"/>
    <property type="match status" value="2"/>
</dbReference>
<evidence type="ECO:0000256" key="1">
    <source>
        <dbReference type="ARBA" id="ARBA00022737"/>
    </source>
</evidence>
<dbReference type="PANTHER" id="PTHR22975">
    <property type="entry name" value="UBIQUITIN SPECIFIC PROTEINASE"/>
    <property type="match status" value="1"/>
</dbReference>
<dbReference type="InterPro" id="IPR002885">
    <property type="entry name" value="PPR_rpt"/>
</dbReference>
<keyword evidence="2" id="KW-0833">Ubl conjugation pathway</keyword>
<dbReference type="EMBL" id="VEPZ02001050">
    <property type="protein sequence ID" value="KAE8697639.1"/>
    <property type="molecule type" value="Genomic_DNA"/>
</dbReference>
<dbReference type="InterPro" id="IPR038765">
    <property type="entry name" value="Papain-like_cys_pep_sf"/>
</dbReference>
<feature type="repeat" description="PPR" evidence="4">
    <location>
        <begin position="466"/>
        <end position="500"/>
    </location>
</feature>
<sequence length="1973" mass="219873">MSPLGSVLYHSGKAILLWVRSVDKIMLRAKHIGNLSNGARSFLFSGSRATGALKLGTAPHDVDSYETERAPQLVSQAIPLSRSNIVNSAHSTNAVQHDEHASPTISDHFVKAGIEAVSFLSDLMSYKLPLSDGGYKLVSNAEIVDSSETHSSSANTYDRRKAIPQRLKAQSHRFMSNFSSNVIPSSAKVSDSGVDGFRKSFRDMKMATGVLYDQISRRHWACGGSCIADIATAEVGPAAEQALENLNLSMDAYQANQVLKQIPDPSVALGFFNWLKNKDGFKHDGHTYTTMVGILGRARQFGSINGLLDQMVNDDCQPNVVTYNRLIHSDGRANYLNEAINVFNKMQGIGCEPDRVTYCTLIDIHAKAGFLDVAMDLYHKMQAVGLSPDTFTYSVIINCLGKAGHLPAADRLFRGWSIKNAGFEPDKVTYSIVMEVLGHCEYLDEAEAIFGLAMVSVHATSRAAPQCSTYNSLLSAFLRVHKLSDAYNLLQSMVDLGLNPSLQTYTLLLSYCTEAGSPYDMRICCQLLAVTGHPAHMFLISMPSAGPDGRNVRDHANKFLDMMHSEDRESKRGWWMPLWIFFTNQGSRRRLDLFGRTLAWFRQQMLVSGISPSRIDIVTGWGRRSRVTGSSLVRQAVQDLLTYLAFRFSPRMAIRFVVSRSIHVASSFFLQLHKLLIENSNPISDPSATDRNTSAVNGRTGQSENRASRKSKPHPLPILLLSHALRDDDGVAAILRLRFSSPAVFSVIVPFESPTLSLTFPIEVVAVPVESDGSSSSSLVKVECERALTALRRGNHTKALRLMKESCTRHENSAHAALIHRVQGTVCLKVASIMDDQNVKHRHFRNAIDSAKKAVELSPNSIEFAHFYANLLYEAANDGKEYEEVIQECERALAVENPVDPAKESLQEETQQKIPTAEARILHVQSELRSLIQKSNIASISTWMKSLGSGEEKFRLIPVRRVHEDPMEVQLVQTRRPNEIKKATKTPEERGKKLRLELLLLGCCSSRNLKQLLLHLCCKARVIRMGWITFGKCSEKFADSESHMQHVVHEHMGNLIPKMQNALPQSIDRNYNEQCDDCFKDAWPEKEIFVDSYNCGSEGNDYDKVSSIECRGSDENKCSMAYPLADSWPQWTMPSVPSCLKEFILHLTAYWTKYLAVSHLNKVIQFTMDELRSLVSGCQLLKHGVDRTPMCICFLGATQLRKILKFLQDLSHACGLTRYSEKTAPADDANGATKILEVKEKIVLNEDSSCLLLDENLLSDAAIEDSVLENSCGSNGMSLYGMLMLCCPGPFQATQGDRAELPIEAMNLFLESAEKNSQLCDLESGEDDWRAKDYLQQVDTCIEVAIQRQKEQLSVELSKIDAQIMRNVTGMQQMELKLEPVSAHDYHQYCTLRGPGQKDATEKSDAVREAFWQSLHVILRRVLEEEVIILDIHRRKLRIRKRTRVQKIQDSKASGVNELHMLNDETAEKKEEEFRRKIELEAEERKLEETLEYQRQIENEAKQKHLGANKRAIQAYEEKAPDGLHNAYLDAGNLDVQEHSHKHLDSVPMSTANGSAVPVTSNASGTLANFIQGYLMAQSRKMVCFLVSNGQKKGSSHSNVEEQVRYVDGGPGEGGTKTLRQLQAEEDDEERFQADLKKAVRQSLNIKELFSGCLFCGDSNTSLPEYLLQSLLGSCALKHGLGTHTSATEIALVFKFENGTKGTFGCKNQGVSANEVSSEGLNETDVFGTGLLNEFGEYNCFLNVIIQSLWHLRQFRDEFLRKSASNHAHVGDPCVVCALYEIFTALNIASSDAQMNDASEVLAVIFDCLHQSFTSGSSVSDAGSMDSNCTGSWDCGNKMNHQLACDPEAGGCGSSTMSITFSQIHRMFFTTVLGWQNTCEGADDIAATLSALNNVIDISVLYRGLDPKNKHNLVSVVCYYGQHYHCFAYSHDHERWIMYDDKTVKVIGGWADVLMMCERGHLQPQVLFFEAVN</sequence>
<feature type="region of interest" description="Disordered" evidence="6">
    <location>
        <begin position="686"/>
        <end position="713"/>
    </location>
</feature>
<feature type="domain" description="USP" evidence="7">
    <location>
        <begin position="1729"/>
        <end position="1972"/>
    </location>
</feature>
<evidence type="ECO:0000256" key="2">
    <source>
        <dbReference type="ARBA" id="ARBA00022786"/>
    </source>
</evidence>
<protein>
    <submittedName>
        <fullName evidence="8">Pentatricopeptide repeat-containing protein</fullName>
    </submittedName>
</protein>
<dbReference type="PANTHER" id="PTHR22975:SF9">
    <property type="entry name" value="ECHINUS SPLICE FORM 3"/>
    <property type="match status" value="1"/>
</dbReference>
<gene>
    <name evidence="8" type="ORF">F3Y22_tig00110616pilonHSYRG00049</name>
</gene>
<dbReference type="InterPro" id="IPR001394">
    <property type="entry name" value="Peptidase_C19_UCH"/>
</dbReference>
<dbReference type="GO" id="GO:0004843">
    <property type="term" value="F:cysteine-type deubiquitinase activity"/>
    <property type="evidence" value="ECO:0007669"/>
    <property type="project" value="InterPro"/>
</dbReference>
<dbReference type="PROSITE" id="PS50235">
    <property type="entry name" value="USP_3"/>
    <property type="match status" value="1"/>
</dbReference>
<proteinExistence type="predicted"/>
<dbReference type="NCBIfam" id="TIGR00756">
    <property type="entry name" value="PPR"/>
    <property type="match status" value="3"/>
</dbReference>
<dbReference type="InterPro" id="IPR006865">
    <property type="entry name" value="DUF629"/>
</dbReference>
<dbReference type="Gene3D" id="3.90.70.10">
    <property type="entry name" value="Cysteine proteinases"/>
    <property type="match status" value="2"/>
</dbReference>
<dbReference type="InterPro" id="IPR028889">
    <property type="entry name" value="USP"/>
</dbReference>
<dbReference type="GO" id="GO:0016579">
    <property type="term" value="P:protein deubiquitination"/>
    <property type="evidence" value="ECO:0007669"/>
    <property type="project" value="InterPro"/>
</dbReference>
<evidence type="ECO:0000256" key="3">
    <source>
        <dbReference type="ARBA" id="ARBA00022801"/>
    </source>
</evidence>
<dbReference type="CDD" id="cd02257">
    <property type="entry name" value="Peptidase_C19"/>
    <property type="match status" value="1"/>
</dbReference>
<dbReference type="InterPro" id="IPR006866">
    <property type="entry name" value="DUF627_N"/>
</dbReference>
<keyword evidence="9" id="KW-1185">Reference proteome</keyword>
<feature type="repeat" description="PPR" evidence="4">
    <location>
        <begin position="354"/>
        <end position="388"/>
    </location>
</feature>
<dbReference type="Pfam" id="PF04780">
    <property type="entry name" value="DUF629"/>
    <property type="match status" value="1"/>
</dbReference>
<keyword evidence="1" id="KW-0677">Repeat</keyword>
<evidence type="ECO:0000256" key="6">
    <source>
        <dbReference type="SAM" id="MobiDB-lite"/>
    </source>
</evidence>
<feature type="coiled-coil region" evidence="5">
    <location>
        <begin position="1463"/>
        <end position="1500"/>
    </location>
</feature>
<accession>A0A6A3A383</accession>
<feature type="repeat" description="PPR" evidence="4">
    <location>
        <begin position="284"/>
        <end position="318"/>
    </location>
</feature>
<comment type="caution">
    <text evidence="8">The sequence shown here is derived from an EMBL/GenBank/DDBJ whole genome shotgun (WGS) entry which is preliminary data.</text>
</comment>
<feature type="repeat" description="PPR" evidence="4">
    <location>
        <begin position="389"/>
        <end position="425"/>
    </location>
</feature>
<dbReference type="Proteomes" id="UP000436088">
    <property type="component" value="Unassembled WGS sequence"/>
</dbReference>
<dbReference type="Pfam" id="PF01535">
    <property type="entry name" value="PPR"/>
    <property type="match status" value="1"/>
</dbReference>
<reference evidence="8" key="1">
    <citation type="submission" date="2019-09" db="EMBL/GenBank/DDBJ databases">
        <title>Draft genome information of white flower Hibiscus syriacus.</title>
        <authorList>
            <person name="Kim Y.-M."/>
        </authorList>
    </citation>
    <scope>NUCLEOTIDE SEQUENCE [LARGE SCALE GENOMIC DNA]</scope>
    <source>
        <strain evidence="8">YM2019G1</strain>
    </source>
</reference>
<dbReference type="Gene3D" id="1.25.40.10">
    <property type="entry name" value="Tetratricopeptide repeat domain"/>
    <property type="match status" value="4"/>
</dbReference>
<evidence type="ECO:0000256" key="5">
    <source>
        <dbReference type="SAM" id="Coils"/>
    </source>
</evidence>
<dbReference type="PROSITE" id="PS51375">
    <property type="entry name" value="PPR"/>
    <property type="match status" value="5"/>
</dbReference>